<dbReference type="InterPro" id="IPR005829">
    <property type="entry name" value="Sugar_transporter_CS"/>
</dbReference>
<dbReference type="InterPro" id="IPR020846">
    <property type="entry name" value="MFS_dom"/>
</dbReference>
<dbReference type="EMBL" id="JAQNDO010000001">
    <property type="protein sequence ID" value="MDC0746468.1"/>
    <property type="molecule type" value="Genomic_DNA"/>
</dbReference>
<sequence>MTTSSSKPRPIETLLVVGTASVLSSLDLFVVNIAFSSIKESFPDTTNQALSWVLSAYSILFAAMMIPSGRLADRYGRKRVFRLGLVVFGIASAACALAPSVAMLVMARAIKGVGAAMMVPTSLGLVLAAYPRDKHTQMVGVWAATGAVAAALGPVVGGALVHLDWRLIFLINVPFVAVATWRSKGLVDADYGGGDTPDLWGSSLLALGIGAIVAAISYAPEWGVASPSFVVTTFVGVVLLAWFVWRCRTSSSPALDLRLFRIPTFAVATIGMGCFYIGFAMMLLGGTLFLTSVWRWDTLIAGAGFAWGPATAAVTALVAGRRNVSPRYATILGGCLFVLASFWWYAMLDEAPAWPTHFLPASILFGAAAGIAQTGFLAGGTASLPASEYATGTAILNTARQLGGAVGVALFVALTGTATLASQYAPAWLAIAGFGLVTCLSSFALRAPRTA</sequence>
<dbReference type="Pfam" id="PF07690">
    <property type="entry name" value="MFS_1"/>
    <property type="match status" value="1"/>
</dbReference>
<feature type="transmembrane region" description="Helical" evidence="5">
    <location>
        <begin position="167"/>
        <end position="187"/>
    </location>
</feature>
<dbReference type="InterPro" id="IPR011701">
    <property type="entry name" value="MFS"/>
</dbReference>
<comment type="subcellular location">
    <subcellularLocation>
        <location evidence="1">Membrane</location>
        <topology evidence="1">Multi-pass membrane protein</topology>
    </subcellularLocation>
</comment>
<feature type="transmembrane region" description="Helical" evidence="5">
    <location>
        <begin position="299"/>
        <end position="319"/>
    </location>
</feature>
<keyword evidence="4 5" id="KW-0472">Membrane</keyword>
<feature type="transmembrane region" description="Helical" evidence="5">
    <location>
        <begin position="328"/>
        <end position="346"/>
    </location>
</feature>
<keyword evidence="2 5" id="KW-0812">Transmembrane</keyword>
<dbReference type="Gene3D" id="1.20.1250.20">
    <property type="entry name" value="MFS general substrate transporter like domains"/>
    <property type="match status" value="1"/>
</dbReference>
<dbReference type="PANTHER" id="PTHR42718">
    <property type="entry name" value="MAJOR FACILITATOR SUPERFAMILY MULTIDRUG TRANSPORTER MFSC"/>
    <property type="match status" value="1"/>
</dbReference>
<evidence type="ECO:0000313" key="7">
    <source>
        <dbReference type="EMBL" id="MDC0746468.1"/>
    </source>
</evidence>
<accession>A0ABT5EXC8</accession>
<evidence type="ECO:0000256" key="3">
    <source>
        <dbReference type="ARBA" id="ARBA00022989"/>
    </source>
</evidence>
<dbReference type="PANTHER" id="PTHR42718:SF48">
    <property type="entry name" value="CONSERVED TWO-DOMAIN MEMBRANE PROTEIN-RELATED"/>
    <property type="match status" value="1"/>
</dbReference>
<feature type="transmembrane region" description="Helical" evidence="5">
    <location>
        <begin position="49"/>
        <end position="68"/>
    </location>
</feature>
<feature type="domain" description="Major facilitator superfamily (MFS) profile" evidence="6">
    <location>
        <begin position="13"/>
        <end position="450"/>
    </location>
</feature>
<evidence type="ECO:0000256" key="1">
    <source>
        <dbReference type="ARBA" id="ARBA00004141"/>
    </source>
</evidence>
<evidence type="ECO:0000256" key="2">
    <source>
        <dbReference type="ARBA" id="ARBA00022692"/>
    </source>
</evidence>
<dbReference type="CDD" id="cd17321">
    <property type="entry name" value="MFS_MMR_MDR_like"/>
    <property type="match status" value="1"/>
</dbReference>
<dbReference type="PRINTS" id="PR01036">
    <property type="entry name" value="TCRTETB"/>
</dbReference>
<feature type="transmembrane region" description="Helical" evidence="5">
    <location>
        <begin position="112"/>
        <end position="130"/>
    </location>
</feature>
<dbReference type="InterPro" id="IPR036259">
    <property type="entry name" value="MFS_trans_sf"/>
</dbReference>
<dbReference type="SUPFAM" id="SSF103473">
    <property type="entry name" value="MFS general substrate transporter"/>
    <property type="match status" value="2"/>
</dbReference>
<organism evidence="7 8">
    <name type="scientific">Polyangium mundeleinium</name>
    <dbReference type="NCBI Taxonomy" id="2995306"/>
    <lineage>
        <taxon>Bacteria</taxon>
        <taxon>Pseudomonadati</taxon>
        <taxon>Myxococcota</taxon>
        <taxon>Polyangia</taxon>
        <taxon>Polyangiales</taxon>
        <taxon>Polyangiaceae</taxon>
        <taxon>Polyangium</taxon>
    </lineage>
</organism>
<evidence type="ECO:0000313" key="8">
    <source>
        <dbReference type="Proteomes" id="UP001221411"/>
    </source>
</evidence>
<feature type="transmembrane region" description="Helical" evidence="5">
    <location>
        <begin position="402"/>
        <end position="421"/>
    </location>
</feature>
<gene>
    <name evidence="7" type="ORF">POL67_34390</name>
</gene>
<keyword evidence="8" id="KW-1185">Reference proteome</keyword>
<evidence type="ECO:0000256" key="5">
    <source>
        <dbReference type="SAM" id="Phobius"/>
    </source>
</evidence>
<feature type="transmembrane region" description="Helical" evidence="5">
    <location>
        <begin position="265"/>
        <end position="293"/>
    </location>
</feature>
<feature type="transmembrane region" description="Helical" evidence="5">
    <location>
        <begin position="12"/>
        <end position="37"/>
    </location>
</feature>
<feature type="transmembrane region" description="Helical" evidence="5">
    <location>
        <begin position="225"/>
        <end position="245"/>
    </location>
</feature>
<evidence type="ECO:0000256" key="4">
    <source>
        <dbReference type="ARBA" id="ARBA00023136"/>
    </source>
</evidence>
<name>A0ABT5EXC8_9BACT</name>
<feature type="transmembrane region" description="Helical" evidence="5">
    <location>
        <begin position="139"/>
        <end position="161"/>
    </location>
</feature>
<protein>
    <submittedName>
        <fullName evidence="7">MFS transporter</fullName>
    </submittedName>
</protein>
<dbReference type="PROSITE" id="PS50850">
    <property type="entry name" value="MFS"/>
    <property type="match status" value="1"/>
</dbReference>
<comment type="caution">
    <text evidence="7">The sequence shown here is derived from an EMBL/GenBank/DDBJ whole genome shotgun (WGS) entry which is preliminary data.</text>
</comment>
<feature type="transmembrane region" description="Helical" evidence="5">
    <location>
        <begin position="427"/>
        <end position="445"/>
    </location>
</feature>
<keyword evidence="3 5" id="KW-1133">Transmembrane helix</keyword>
<feature type="transmembrane region" description="Helical" evidence="5">
    <location>
        <begin position="358"/>
        <end position="381"/>
    </location>
</feature>
<evidence type="ECO:0000259" key="6">
    <source>
        <dbReference type="PROSITE" id="PS50850"/>
    </source>
</evidence>
<dbReference type="Gene3D" id="1.20.1720.10">
    <property type="entry name" value="Multidrug resistance protein D"/>
    <property type="match status" value="1"/>
</dbReference>
<feature type="transmembrane region" description="Helical" evidence="5">
    <location>
        <begin position="80"/>
        <end position="106"/>
    </location>
</feature>
<dbReference type="PROSITE" id="PS00216">
    <property type="entry name" value="SUGAR_TRANSPORT_1"/>
    <property type="match status" value="1"/>
</dbReference>
<proteinExistence type="predicted"/>
<dbReference type="Proteomes" id="UP001221411">
    <property type="component" value="Unassembled WGS sequence"/>
</dbReference>
<feature type="transmembrane region" description="Helical" evidence="5">
    <location>
        <begin position="199"/>
        <end position="219"/>
    </location>
</feature>
<dbReference type="RefSeq" id="WP_271924849.1">
    <property type="nucleotide sequence ID" value="NZ_JAQNDO010000001.1"/>
</dbReference>
<reference evidence="7 8" key="1">
    <citation type="submission" date="2022-11" db="EMBL/GenBank/DDBJ databases">
        <title>Minimal conservation of predation-associated metabolite biosynthetic gene clusters underscores biosynthetic potential of Myxococcota including descriptions for ten novel species: Archangium lansinium sp. nov., Myxococcus landrumus sp. nov., Nannocystis bai.</title>
        <authorList>
            <person name="Ahearne A."/>
            <person name="Stevens C."/>
            <person name="Dowd S."/>
        </authorList>
    </citation>
    <scope>NUCLEOTIDE SEQUENCE [LARGE SCALE GENOMIC DNA]</scope>
    <source>
        <strain evidence="7 8">RJM3</strain>
    </source>
</reference>